<protein>
    <submittedName>
        <fullName evidence="2">Uncharacterized protein</fullName>
    </submittedName>
</protein>
<dbReference type="AlphaFoldDB" id="A0A1G1VT06"/>
<keyword evidence="1" id="KW-0812">Transmembrane</keyword>
<comment type="caution">
    <text evidence="2">The sequence shown here is derived from an EMBL/GenBank/DDBJ whole genome shotgun (WGS) entry which is preliminary data.</text>
</comment>
<accession>A0A1G1VT06</accession>
<sequence>MEGLFCTHVAITTDVPLQIWEAITTDGPSGTPLWLTRVLHNKPVFFFLNYARCYFHYLSPKFLGEVLSPLGAIAFLAVLYFIAKRGGKAWNVLYLIIALYPLVFLFELQKMLK</sequence>
<evidence type="ECO:0000256" key="1">
    <source>
        <dbReference type="SAM" id="Phobius"/>
    </source>
</evidence>
<organism evidence="2 3">
    <name type="scientific">Candidatus Chisholmbacteria bacterium RIFCSPHIGHO2_01_FULL_52_32</name>
    <dbReference type="NCBI Taxonomy" id="1797591"/>
    <lineage>
        <taxon>Bacteria</taxon>
        <taxon>Candidatus Chisholmiibacteriota</taxon>
    </lineage>
</organism>
<dbReference type="EMBL" id="MHCJ01000003">
    <property type="protein sequence ID" value="OGY18543.1"/>
    <property type="molecule type" value="Genomic_DNA"/>
</dbReference>
<feature type="transmembrane region" description="Helical" evidence="1">
    <location>
        <begin position="62"/>
        <end position="83"/>
    </location>
</feature>
<evidence type="ECO:0000313" key="2">
    <source>
        <dbReference type="EMBL" id="OGY18543.1"/>
    </source>
</evidence>
<keyword evidence="1" id="KW-0472">Membrane</keyword>
<feature type="transmembrane region" description="Helical" evidence="1">
    <location>
        <begin position="89"/>
        <end position="108"/>
    </location>
</feature>
<evidence type="ECO:0000313" key="3">
    <source>
        <dbReference type="Proteomes" id="UP000179233"/>
    </source>
</evidence>
<gene>
    <name evidence="2" type="ORF">A2786_03530</name>
</gene>
<dbReference type="Proteomes" id="UP000179233">
    <property type="component" value="Unassembled WGS sequence"/>
</dbReference>
<name>A0A1G1VT06_9BACT</name>
<reference evidence="2 3" key="1">
    <citation type="journal article" date="2016" name="Nat. Commun.">
        <title>Thousands of microbial genomes shed light on interconnected biogeochemical processes in an aquifer system.</title>
        <authorList>
            <person name="Anantharaman K."/>
            <person name="Brown C.T."/>
            <person name="Hug L.A."/>
            <person name="Sharon I."/>
            <person name="Castelle C.J."/>
            <person name="Probst A.J."/>
            <person name="Thomas B.C."/>
            <person name="Singh A."/>
            <person name="Wilkins M.J."/>
            <person name="Karaoz U."/>
            <person name="Brodie E.L."/>
            <person name="Williams K.H."/>
            <person name="Hubbard S.S."/>
            <person name="Banfield J.F."/>
        </authorList>
    </citation>
    <scope>NUCLEOTIDE SEQUENCE [LARGE SCALE GENOMIC DNA]</scope>
</reference>
<proteinExistence type="predicted"/>
<keyword evidence="1" id="KW-1133">Transmembrane helix</keyword>